<sequence length="291" mass="32554">MATITIKLLIDKEKNRVVFAESDKDFVDILFGFLTLPTGTIIRVLNKQSSLGSLDKLYESVETLETKNLETEACKSMLLQPRCSAESLCEDLLINVDDSKPWRIYTCQSFDCAKNYRHYSSVSGARCSCGKLMDKLLQCYLKQKGDVFLKGEGKYIISDDLHVSTASIDSTLSLLQKLEIKDADNLEKRVVDVCRDEVLALLKRSFQSKTPLSDVFLREPTLFSRDKQEAKVSDATQINLGDESESTDQTKTISIKLLQNRALNLLKACLISHNALNNVFAPKAPKKAPSA</sequence>
<dbReference type="OMA" id="LMDARIH"/>
<dbReference type="Pfam" id="PF05056">
    <property type="entry name" value="DUF674"/>
    <property type="match status" value="1"/>
</dbReference>
<dbReference type="AlphaFoldDB" id="A0A5P1E951"/>
<accession>A0A5P1E951</accession>
<protein>
    <recommendedName>
        <fullName evidence="3">DUF674 family protein</fullName>
    </recommendedName>
</protein>
<evidence type="ECO:0008006" key="3">
    <source>
        <dbReference type="Google" id="ProtNLM"/>
    </source>
</evidence>
<dbReference type="InterPro" id="IPR007750">
    <property type="entry name" value="DUF674"/>
</dbReference>
<dbReference type="Proteomes" id="UP000243459">
    <property type="component" value="Chromosome 7"/>
</dbReference>
<proteinExistence type="predicted"/>
<dbReference type="PANTHER" id="PTHR33103">
    <property type="entry name" value="OS01G0153900 PROTEIN"/>
    <property type="match status" value="1"/>
</dbReference>
<name>A0A5P1E951_ASPOF</name>
<dbReference type="PANTHER" id="PTHR33103:SF27">
    <property type="entry name" value="OS04G0594700 PROTEIN"/>
    <property type="match status" value="1"/>
</dbReference>
<organism evidence="1 2">
    <name type="scientific">Asparagus officinalis</name>
    <name type="common">Garden asparagus</name>
    <dbReference type="NCBI Taxonomy" id="4686"/>
    <lineage>
        <taxon>Eukaryota</taxon>
        <taxon>Viridiplantae</taxon>
        <taxon>Streptophyta</taxon>
        <taxon>Embryophyta</taxon>
        <taxon>Tracheophyta</taxon>
        <taxon>Spermatophyta</taxon>
        <taxon>Magnoliopsida</taxon>
        <taxon>Liliopsida</taxon>
        <taxon>Asparagales</taxon>
        <taxon>Asparagaceae</taxon>
        <taxon>Asparagoideae</taxon>
        <taxon>Asparagus</taxon>
    </lineage>
</organism>
<evidence type="ECO:0000313" key="2">
    <source>
        <dbReference type="Proteomes" id="UP000243459"/>
    </source>
</evidence>
<keyword evidence="2" id="KW-1185">Reference proteome</keyword>
<evidence type="ECO:0000313" key="1">
    <source>
        <dbReference type="EMBL" id="ONK62354.1"/>
    </source>
</evidence>
<reference evidence="2" key="1">
    <citation type="journal article" date="2017" name="Nat. Commun.">
        <title>The asparagus genome sheds light on the origin and evolution of a young Y chromosome.</title>
        <authorList>
            <person name="Harkess A."/>
            <person name="Zhou J."/>
            <person name="Xu C."/>
            <person name="Bowers J.E."/>
            <person name="Van der Hulst R."/>
            <person name="Ayyampalayam S."/>
            <person name="Mercati F."/>
            <person name="Riccardi P."/>
            <person name="McKain M.R."/>
            <person name="Kakrana A."/>
            <person name="Tang H."/>
            <person name="Ray J."/>
            <person name="Groenendijk J."/>
            <person name="Arikit S."/>
            <person name="Mathioni S.M."/>
            <person name="Nakano M."/>
            <person name="Shan H."/>
            <person name="Telgmann-Rauber A."/>
            <person name="Kanno A."/>
            <person name="Yue Z."/>
            <person name="Chen H."/>
            <person name="Li W."/>
            <person name="Chen Y."/>
            <person name="Xu X."/>
            <person name="Zhang Y."/>
            <person name="Luo S."/>
            <person name="Chen H."/>
            <person name="Gao J."/>
            <person name="Mao Z."/>
            <person name="Pires J.C."/>
            <person name="Luo M."/>
            <person name="Kudrna D."/>
            <person name="Wing R.A."/>
            <person name="Meyers B.C."/>
            <person name="Yi K."/>
            <person name="Kong H."/>
            <person name="Lavrijsen P."/>
            <person name="Sunseri F."/>
            <person name="Falavigna A."/>
            <person name="Ye Y."/>
            <person name="Leebens-Mack J.H."/>
            <person name="Chen G."/>
        </authorList>
    </citation>
    <scope>NUCLEOTIDE SEQUENCE [LARGE SCALE GENOMIC DNA]</scope>
    <source>
        <strain evidence="2">cv. DH0086</strain>
    </source>
</reference>
<gene>
    <name evidence="1" type="ORF">A4U43_C07F3020</name>
</gene>
<dbReference type="EMBL" id="CM007387">
    <property type="protein sequence ID" value="ONK62354.1"/>
    <property type="molecule type" value="Genomic_DNA"/>
</dbReference>
<dbReference type="Gramene" id="ONK62354">
    <property type="protein sequence ID" value="ONK62354"/>
    <property type="gene ID" value="A4U43_C07F3020"/>
</dbReference>